<protein>
    <recommendedName>
        <fullName evidence="9">Gustatory receptor</fullName>
    </recommendedName>
</protein>
<keyword evidence="3 6" id="KW-1133">Transmembrane helix</keyword>
<sequence>MAVMKVYQGVLVPSLVLTLWHASGFLPYPIRTSPGTLVHRISACVLPVYTLLLLILYGYFFAIELILFTRTYHDDLLRLEFFTMFILLYREYYFALPLVVLFLLLLRRNAYPSILISVEDAIGSCLTRQQIRIVRLFHYLAWAVLLTVSAGVSICNYYGFQRLLKKLAVIIPGTTKDSVQPLSIIPGGVVSHGVLLWIYEFANSYASLCWSAPTTLILGLTIAIGFGFDNGAKELRRMVKERALRASLKYDFEVCERIAELRNEHRRLRGAITTINSGATLTIIMTTFGDILMPITLISRAFQVDDKAHVLVKLQNEALVYNVYFFAVCALLLAALRLACYVWMNEKAQNVKTHLHTLSHHGTSEMIREVARSFEQEIAEHPQEMAISGGGFFSVDKNFAATLFGIVLTYFLIIYQQKDQKGDMEKLSEEQQTAFASLTRQIMQLNQRLNETSSGCAAGELLQIPIK</sequence>
<feature type="transmembrane region" description="Helical" evidence="6">
    <location>
        <begin position="181"/>
        <end position="199"/>
    </location>
</feature>
<evidence type="ECO:0000256" key="4">
    <source>
        <dbReference type="ARBA" id="ARBA00023136"/>
    </source>
</evidence>
<dbReference type="PANTHER" id="PTHR21421">
    <property type="entry name" value="GUSTATORY RECEPTOR"/>
    <property type="match status" value="1"/>
</dbReference>
<accession>A0A1W0WXP0</accession>
<dbReference type="OrthoDB" id="5800391at2759"/>
<dbReference type="PANTHER" id="PTHR21421:SF29">
    <property type="entry name" value="GUSTATORY RECEPTOR 5A FOR TREHALOSE-RELATED"/>
    <property type="match status" value="1"/>
</dbReference>
<organism evidence="7 8">
    <name type="scientific">Hypsibius exemplaris</name>
    <name type="common">Freshwater tardigrade</name>
    <dbReference type="NCBI Taxonomy" id="2072580"/>
    <lineage>
        <taxon>Eukaryota</taxon>
        <taxon>Metazoa</taxon>
        <taxon>Ecdysozoa</taxon>
        <taxon>Tardigrada</taxon>
        <taxon>Eutardigrada</taxon>
        <taxon>Parachela</taxon>
        <taxon>Hypsibioidea</taxon>
        <taxon>Hypsibiidae</taxon>
        <taxon>Hypsibius</taxon>
    </lineage>
</organism>
<dbReference type="EMBL" id="MTYJ01000035">
    <property type="protein sequence ID" value="OQV19923.1"/>
    <property type="molecule type" value="Genomic_DNA"/>
</dbReference>
<feature type="transmembrane region" description="Helical" evidence="6">
    <location>
        <begin position="398"/>
        <end position="415"/>
    </location>
</feature>
<comment type="caution">
    <text evidence="7">The sequence shown here is derived from an EMBL/GenBank/DDBJ whole genome shotgun (WGS) entry which is preliminary data.</text>
</comment>
<feature type="transmembrane region" description="Helical" evidence="6">
    <location>
        <begin position="48"/>
        <end position="69"/>
    </location>
</feature>
<evidence type="ECO:0000256" key="1">
    <source>
        <dbReference type="ARBA" id="ARBA00004141"/>
    </source>
</evidence>
<feature type="transmembrane region" description="Helical" evidence="6">
    <location>
        <begin position="323"/>
        <end position="344"/>
    </location>
</feature>
<comment type="subcellular location">
    <subcellularLocation>
        <location evidence="1">Membrane</location>
        <topology evidence="1">Multi-pass membrane protein</topology>
    </subcellularLocation>
</comment>
<keyword evidence="8" id="KW-1185">Reference proteome</keyword>
<dbReference type="GO" id="GO:0051606">
    <property type="term" value="P:detection of stimulus"/>
    <property type="evidence" value="ECO:0007669"/>
    <property type="project" value="UniProtKB-ARBA"/>
</dbReference>
<dbReference type="AlphaFoldDB" id="A0A1W0WXP0"/>
<name>A0A1W0WXP0_HYPEX</name>
<dbReference type="Proteomes" id="UP000192578">
    <property type="component" value="Unassembled WGS sequence"/>
</dbReference>
<feature type="transmembrane region" description="Helical" evidence="6">
    <location>
        <begin position="205"/>
        <end position="228"/>
    </location>
</feature>
<reference evidence="8" key="1">
    <citation type="submission" date="2017-01" db="EMBL/GenBank/DDBJ databases">
        <title>Comparative genomics of anhydrobiosis in the tardigrade Hypsibius dujardini.</title>
        <authorList>
            <person name="Yoshida Y."/>
            <person name="Koutsovoulos G."/>
            <person name="Laetsch D."/>
            <person name="Stevens L."/>
            <person name="Kumar S."/>
            <person name="Horikawa D."/>
            <person name="Ishino K."/>
            <person name="Komine S."/>
            <person name="Tomita M."/>
            <person name="Blaxter M."/>
            <person name="Arakawa K."/>
        </authorList>
    </citation>
    <scope>NUCLEOTIDE SEQUENCE [LARGE SCALE GENOMIC DNA]</scope>
    <source>
        <strain evidence="8">Z151</strain>
    </source>
</reference>
<feature type="transmembrane region" description="Helical" evidence="6">
    <location>
        <begin position="81"/>
        <end position="106"/>
    </location>
</feature>
<dbReference type="GO" id="GO:0016020">
    <property type="term" value="C:membrane"/>
    <property type="evidence" value="ECO:0007669"/>
    <property type="project" value="UniProtKB-SubCell"/>
</dbReference>
<evidence type="ECO:0000313" key="7">
    <source>
        <dbReference type="EMBL" id="OQV19923.1"/>
    </source>
</evidence>
<proteinExistence type="predicted"/>
<dbReference type="GO" id="GO:0007606">
    <property type="term" value="P:sensory perception of chemical stimulus"/>
    <property type="evidence" value="ECO:0007669"/>
    <property type="project" value="TreeGrafter"/>
</dbReference>
<keyword evidence="4 6" id="KW-0472">Membrane</keyword>
<feature type="transmembrane region" description="Helical" evidence="6">
    <location>
        <begin position="139"/>
        <end position="160"/>
    </location>
</feature>
<evidence type="ECO:0000256" key="2">
    <source>
        <dbReference type="ARBA" id="ARBA00022692"/>
    </source>
</evidence>
<evidence type="ECO:0000256" key="3">
    <source>
        <dbReference type="ARBA" id="ARBA00022989"/>
    </source>
</evidence>
<evidence type="ECO:0000256" key="6">
    <source>
        <dbReference type="SAM" id="Phobius"/>
    </source>
</evidence>
<gene>
    <name evidence="7" type="ORF">BV898_06190</name>
</gene>
<keyword evidence="5" id="KW-0675">Receptor</keyword>
<evidence type="ECO:0008006" key="9">
    <source>
        <dbReference type="Google" id="ProtNLM"/>
    </source>
</evidence>
<evidence type="ECO:0000313" key="8">
    <source>
        <dbReference type="Proteomes" id="UP000192578"/>
    </source>
</evidence>
<dbReference type="GO" id="GO:0038023">
    <property type="term" value="F:signaling receptor activity"/>
    <property type="evidence" value="ECO:0007669"/>
    <property type="project" value="UniProtKB-ARBA"/>
</dbReference>
<keyword evidence="2 6" id="KW-0812">Transmembrane</keyword>
<evidence type="ECO:0000256" key="5">
    <source>
        <dbReference type="ARBA" id="ARBA00023170"/>
    </source>
</evidence>